<evidence type="ECO:0000313" key="5">
    <source>
        <dbReference type="Proteomes" id="UP000036851"/>
    </source>
</evidence>
<dbReference type="PANTHER" id="PTHR33741:SF5">
    <property type="entry name" value="TRANSMEMBRANE PROTEIN DDB_G0269096-RELATED"/>
    <property type="match status" value="1"/>
</dbReference>
<dbReference type="InterPro" id="IPR058581">
    <property type="entry name" value="TM_HPP"/>
</dbReference>
<dbReference type="EMBL" id="JRXF01000012">
    <property type="protein sequence ID" value="KOC93629.1"/>
    <property type="molecule type" value="Genomic_DNA"/>
</dbReference>
<keyword evidence="1" id="KW-1133">Transmembrane helix</keyword>
<dbReference type="OrthoDB" id="9811720at2"/>
<dbReference type="RefSeq" id="WP_052898956.1">
    <property type="nucleotide sequence ID" value="NZ_JRXE01000010.1"/>
</dbReference>
<name>A0A0L7T517_9GAMM</name>
<dbReference type="Proteomes" id="UP000036851">
    <property type="component" value="Unassembled WGS sequence"/>
</dbReference>
<keyword evidence="6" id="KW-1185">Reference proteome</keyword>
<comment type="caution">
    <text evidence="3">The sequence shown here is derived from an EMBL/GenBank/DDBJ whole genome shotgun (WGS) entry which is preliminary data.</text>
</comment>
<dbReference type="PANTHER" id="PTHR33741">
    <property type="entry name" value="TRANSMEMBRANE PROTEIN DDB_G0269096-RELATED"/>
    <property type="match status" value="1"/>
</dbReference>
<dbReference type="Proteomes" id="UP000037088">
    <property type="component" value="Unassembled WGS sequence"/>
</dbReference>
<evidence type="ECO:0000313" key="6">
    <source>
        <dbReference type="Proteomes" id="UP000037088"/>
    </source>
</evidence>
<feature type="transmembrane region" description="Helical" evidence="1">
    <location>
        <begin position="32"/>
        <end position="53"/>
    </location>
</feature>
<evidence type="ECO:0000313" key="3">
    <source>
        <dbReference type="EMBL" id="KOC90492.1"/>
    </source>
</evidence>
<accession>A0A0L7T517</accession>
<keyword evidence="1" id="KW-0812">Transmembrane</keyword>
<proteinExistence type="predicted"/>
<sequence length="242" mass="25827">MKQQPPSSRKEKLTLFLGRLWPHPLAVARKQILLASLGAGIGLAITSLFSHWLLGEVNLWFVAPMGASAVLLFGVPNSPLAQPWSVVGGNFISALTGVTVSMWISNPAVACGVAACLAIALMFQLRCLHPPGGAVALTVILGGATTHQAGYLFAFTPVLLNSVSLALLAIVFNNLAGRRYPHPLAATEAKPQPVAMDVPITRHDLHEALMKGQLLDIDEDDLQELLQQAEQIAVRRQLSRAG</sequence>
<dbReference type="Pfam" id="PF04982">
    <property type="entry name" value="TM_HPP"/>
    <property type="match status" value="1"/>
</dbReference>
<dbReference type="PATRIC" id="fig|1560201.3.peg.1912"/>
<organism evidence="3 6">
    <name type="scientific">Winslowiella iniecta</name>
    <dbReference type="NCBI Taxonomy" id="1560201"/>
    <lineage>
        <taxon>Bacteria</taxon>
        <taxon>Pseudomonadati</taxon>
        <taxon>Pseudomonadota</taxon>
        <taxon>Gammaproteobacteria</taxon>
        <taxon>Enterobacterales</taxon>
        <taxon>Erwiniaceae</taxon>
        <taxon>Winslowiella</taxon>
    </lineage>
</organism>
<dbReference type="EMBL" id="JRXE01000010">
    <property type="protein sequence ID" value="KOC90492.1"/>
    <property type="molecule type" value="Genomic_DNA"/>
</dbReference>
<gene>
    <name evidence="3" type="ORF">NG42_09005</name>
    <name evidence="4" type="ORF">NG43_09060</name>
</gene>
<evidence type="ECO:0000256" key="1">
    <source>
        <dbReference type="SAM" id="Phobius"/>
    </source>
</evidence>
<feature type="transmembrane region" description="Helical" evidence="1">
    <location>
        <begin position="92"/>
        <end position="123"/>
    </location>
</feature>
<dbReference type="AlphaFoldDB" id="A0A0L7T517"/>
<feature type="domain" description="HPP transmembrane region" evidence="2">
    <location>
        <begin position="27"/>
        <end position="181"/>
    </location>
</feature>
<evidence type="ECO:0000313" key="4">
    <source>
        <dbReference type="EMBL" id="KOC93629.1"/>
    </source>
</evidence>
<feature type="transmembrane region" description="Helical" evidence="1">
    <location>
        <begin position="151"/>
        <end position="172"/>
    </location>
</feature>
<keyword evidence="1" id="KW-0472">Membrane</keyword>
<reference evidence="5 6" key="1">
    <citation type="journal article" date="2015" name="Int. J. Syst. Evol. Microbiol.">
        <title>Erwinia iniecta sp. nov., isolated from Russian wheat aphids (Diuraphis noxia).</title>
        <authorList>
            <person name="Campillo T."/>
            <person name="Luna E."/>
            <person name="Portier P."/>
            <person name="Fischer-Le Saux M."/>
            <person name="Lapitan N."/>
            <person name="Tisserat N.A."/>
            <person name="Leach J.E."/>
        </authorList>
    </citation>
    <scope>NUCLEOTIDE SEQUENCE [LARGE SCALE GENOMIC DNA]</scope>
    <source>
        <strain evidence="3 6">B120</strain>
        <strain evidence="4 5">B149</strain>
    </source>
</reference>
<dbReference type="InterPro" id="IPR007065">
    <property type="entry name" value="HPP"/>
</dbReference>
<evidence type="ECO:0000259" key="2">
    <source>
        <dbReference type="Pfam" id="PF04982"/>
    </source>
</evidence>
<protein>
    <submittedName>
        <fullName evidence="3">Membrane protein</fullName>
    </submittedName>
</protein>
<dbReference type="STRING" id="1560201.NG42_09005"/>
<feature type="transmembrane region" description="Helical" evidence="1">
    <location>
        <begin position="59"/>
        <end position="80"/>
    </location>
</feature>